<proteinExistence type="predicted"/>
<protein>
    <recommendedName>
        <fullName evidence="3">Bacteriocin</fullName>
    </recommendedName>
</protein>
<comment type="caution">
    <text evidence="1">The sequence shown here is derived from an EMBL/GenBank/DDBJ whole genome shotgun (WGS) entry which is preliminary data.</text>
</comment>
<dbReference type="EMBL" id="JACWMW010000002">
    <property type="protein sequence ID" value="MBD1385576.1"/>
    <property type="molecule type" value="Genomic_DNA"/>
</dbReference>
<name>A0ABR7X505_9SPHI</name>
<organism evidence="1 2">
    <name type="scientific">Mucilaginibacter rigui</name>
    <dbReference type="NCBI Taxonomy" id="534635"/>
    <lineage>
        <taxon>Bacteria</taxon>
        <taxon>Pseudomonadati</taxon>
        <taxon>Bacteroidota</taxon>
        <taxon>Sphingobacteriia</taxon>
        <taxon>Sphingobacteriales</taxon>
        <taxon>Sphingobacteriaceae</taxon>
        <taxon>Mucilaginibacter</taxon>
    </lineage>
</organism>
<accession>A0ABR7X505</accession>
<evidence type="ECO:0008006" key="3">
    <source>
        <dbReference type="Google" id="ProtNLM"/>
    </source>
</evidence>
<gene>
    <name evidence="1" type="ORF">IDJ75_09835</name>
</gene>
<sequence length="69" mass="7160">MKKFMKLSKAEMKNVLGGGPPLGTGGTGEACVAACVTAALQGCHNDMQSTCYTLIVTPCVAHCNTENQQ</sequence>
<reference evidence="1 2" key="1">
    <citation type="submission" date="2020-09" db="EMBL/GenBank/DDBJ databases">
        <title>Novel species of Mucilaginibacter isolated from a glacier on the Tibetan Plateau.</title>
        <authorList>
            <person name="Liu Q."/>
            <person name="Xin Y.-H."/>
        </authorList>
    </citation>
    <scope>NUCLEOTIDE SEQUENCE [LARGE SCALE GENOMIC DNA]</scope>
    <source>
        <strain evidence="1 2">CGMCC 1.13878</strain>
    </source>
</reference>
<evidence type="ECO:0000313" key="1">
    <source>
        <dbReference type="EMBL" id="MBD1385576.1"/>
    </source>
</evidence>
<dbReference type="RefSeq" id="WP_191175445.1">
    <property type="nucleotide sequence ID" value="NZ_JACWMW010000002.1"/>
</dbReference>
<keyword evidence="2" id="KW-1185">Reference proteome</keyword>
<dbReference type="Proteomes" id="UP000618754">
    <property type="component" value="Unassembled WGS sequence"/>
</dbReference>
<evidence type="ECO:0000313" key="2">
    <source>
        <dbReference type="Proteomes" id="UP000618754"/>
    </source>
</evidence>